<name>A0A0M9DJQ5_9BACI</name>
<reference evidence="1 2" key="1">
    <citation type="submission" date="2015-07" db="EMBL/GenBank/DDBJ databases">
        <title>Genome sequencing project for genomic taxonomy and phylogenomics of Bacillus-like bacteria.</title>
        <authorList>
            <person name="Liu B."/>
            <person name="Wang J."/>
            <person name="Zhu Y."/>
            <person name="Liu G."/>
            <person name="Chen Q."/>
            <person name="Chen Z."/>
            <person name="Che J."/>
            <person name="Ge C."/>
            <person name="Shi H."/>
            <person name="Pan Z."/>
            <person name="Liu X."/>
        </authorList>
    </citation>
    <scope>NUCLEOTIDE SEQUENCE [LARGE SCALE GENOMIC DNA]</scope>
    <source>
        <strain evidence="1 2">DSM 54</strain>
    </source>
</reference>
<protein>
    <submittedName>
        <fullName evidence="1">Uncharacterized protein</fullName>
    </submittedName>
</protein>
<dbReference type="STRING" id="33935.ADM90_11595"/>
<gene>
    <name evidence="1" type="ORF">ADM90_11595</name>
</gene>
<evidence type="ECO:0000313" key="1">
    <source>
        <dbReference type="EMBL" id="KOY82269.1"/>
    </source>
</evidence>
<sequence>MGGQQLIQLLQMERLMFTFKERIIISKMPKSELLIQQEHIQDQKARGKFISVITNQFKIVF</sequence>
<dbReference type="EMBL" id="LGCI01000006">
    <property type="protein sequence ID" value="KOY82269.1"/>
    <property type="molecule type" value="Genomic_DNA"/>
</dbReference>
<accession>A0A0M9DJQ5</accession>
<comment type="caution">
    <text evidence="1">The sequence shown here is derived from an EMBL/GenBank/DDBJ whole genome shotgun (WGS) entry which is preliminary data.</text>
</comment>
<proteinExistence type="predicted"/>
<dbReference type="Proteomes" id="UP000037977">
    <property type="component" value="Unassembled WGS sequence"/>
</dbReference>
<evidence type="ECO:0000313" key="2">
    <source>
        <dbReference type="Proteomes" id="UP000037977"/>
    </source>
</evidence>
<organism evidence="1 2">
    <name type="scientific">Lysinibacillus macroides</name>
    <dbReference type="NCBI Taxonomy" id="33935"/>
    <lineage>
        <taxon>Bacteria</taxon>
        <taxon>Bacillati</taxon>
        <taxon>Bacillota</taxon>
        <taxon>Bacilli</taxon>
        <taxon>Bacillales</taxon>
        <taxon>Bacillaceae</taxon>
        <taxon>Lysinibacillus</taxon>
    </lineage>
</organism>
<keyword evidence="2" id="KW-1185">Reference proteome</keyword>
<dbReference type="PATRIC" id="fig|33935.3.peg.4235"/>
<dbReference type="AlphaFoldDB" id="A0A0M9DJQ5"/>